<dbReference type="InterPro" id="IPR031870">
    <property type="entry name" value="ATF7IP_BD"/>
</dbReference>
<name>A0A6I8NXL9_ORNAN</name>
<organism evidence="3 4">
    <name type="scientific">Ornithorhynchus anatinus</name>
    <name type="common">Duckbill platypus</name>
    <dbReference type="NCBI Taxonomy" id="9258"/>
    <lineage>
        <taxon>Eukaryota</taxon>
        <taxon>Metazoa</taxon>
        <taxon>Chordata</taxon>
        <taxon>Craniata</taxon>
        <taxon>Vertebrata</taxon>
        <taxon>Euteleostomi</taxon>
        <taxon>Mammalia</taxon>
        <taxon>Monotremata</taxon>
        <taxon>Ornithorhynchidae</taxon>
        <taxon>Ornithorhynchus</taxon>
    </lineage>
</organism>
<feature type="compositionally biased region" description="Basic and acidic residues" evidence="1">
    <location>
        <begin position="147"/>
        <end position="158"/>
    </location>
</feature>
<evidence type="ECO:0000313" key="3">
    <source>
        <dbReference type="Ensembl" id="ENSOANP00000045641.1"/>
    </source>
</evidence>
<evidence type="ECO:0000313" key="4">
    <source>
        <dbReference type="Proteomes" id="UP000002279"/>
    </source>
</evidence>
<feature type="compositionally biased region" description="Basic and acidic residues" evidence="1">
    <location>
        <begin position="192"/>
        <end position="201"/>
    </location>
</feature>
<dbReference type="Ensembl" id="ENSOANT00000044085.2">
    <property type="protein sequence ID" value="ENSOANP00000045641.1"/>
    <property type="gene ID" value="ENSOANG00000032436.2"/>
</dbReference>
<feature type="compositionally biased region" description="Polar residues" evidence="1">
    <location>
        <begin position="43"/>
        <end position="70"/>
    </location>
</feature>
<dbReference type="FunCoup" id="A0A6I8NXL9">
    <property type="interactions" value="325"/>
</dbReference>
<dbReference type="Pfam" id="PF16788">
    <property type="entry name" value="ATF7IP_BD"/>
    <property type="match status" value="1"/>
</dbReference>
<accession>A0A6I8NXL9</accession>
<dbReference type="GeneTree" id="ENSGT00960000191052"/>
<reference evidence="3" key="3">
    <citation type="submission" date="2025-09" db="UniProtKB">
        <authorList>
            <consortium name="Ensembl"/>
        </authorList>
    </citation>
    <scope>IDENTIFICATION</scope>
    <source>
        <strain evidence="3">Glennie</strain>
    </source>
</reference>
<feature type="compositionally biased region" description="Basic residues" evidence="1">
    <location>
        <begin position="10"/>
        <end position="27"/>
    </location>
</feature>
<dbReference type="InParanoid" id="A0A6I8NXL9"/>
<evidence type="ECO:0000256" key="1">
    <source>
        <dbReference type="SAM" id="MobiDB-lite"/>
    </source>
</evidence>
<dbReference type="OMA" id="FEQCEED"/>
<dbReference type="Bgee" id="ENSOANG00000032436">
    <property type="expression patterns" value="Expressed in testis and 2 other cell types or tissues"/>
</dbReference>
<proteinExistence type="predicted"/>
<feature type="region of interest" description="Disordered" evidence="1">
    <location>
        <begin position="1"/>
        <end position="265"/>
    </location>
</feature>
<sequence length="381" mass="41466">MESPSTTVKKVLKAKKTMPPRCRKQAKLLKSLSSAPEVPKQGDVQSNKKPLESEGQSSHPKNVDIESSGSDCKVTSALPKRDELLSPSCEATTEALDNDSVAEKRVLNEQFLGQLNRSDEAQEPCGKLSTRDADETPCTPLPNLECEALKKKPSKKTEAAPSPGSKEGSVGVPDNLGKVRECPPVSQSETTCSKRRDEKENNGVIPQEENMTPVAEAYAVRSSEATLNTNPGPQEVTDKKPARLVSPVRSSESSGAVKTEEAGRSDVDSSECASVVSLQKSAAYAHSSTAKKRVLSGNRENNIKRAKPSEEVEENKPGVLERGRVLEQIKNLIQKEVCIVNHEIFDHKLKELSERVGKTQCRSKHEAIAVELLVSLLFYCV</sequence>
<keyword evidence="4" id="KW-1185">Reference proteome</keyword>
<feature type="domain" description="ATF7-interacting protein protein binding" evidence="2">
    <location>
        <begin position="301"/>
        <end position="373"/>
    </location>
</feature>
<dbReference type="Proteomes" id="UP000002279">
    <property type="component" value="Chromosome 2"/>
</dbReference>
<dbReference type="AlphaFoldDB" id="A0A6I8NXL9"/>
<evidence type="ECO:0000259" key="2">
    <source>
        <dbReference type="Pfam" id="PF16788"/>
    </source>
</evidence>
<reference evidence="3 4" key="1">
    <citation type="journal article" date="2008" name="Nature">
        <title>Genome analysis of the platypus reveals unique signatures of evolution.</title>
        <authorList>
            <person name="Warren W.C."/>
            <person name="Hillier L.W."/>
            <person name="Marshall Graves J.A."/>
            <person name="Birney E."/>
            <person name="Ponting C.P."/>
            <person name="Grutzner F."/>
            <person name="Belov K."/>
            <person name="Miller W."/>
            <person name="Clarke L."/>
            <person name="Chinwalla A.T."/>
            <person name="Yang S.P."/>
            <person name="Heger A."/>
            <person name="Locke D.P."/>
            <person name="Miethke P."/>
            <person name="Waters P.D."/>
            <person name="Veyrunes F."/>
            <person name="Fulton L."/>
            <person name="Fulton B."/>
            <person name="Graves T."/>
            <person name="Wallis J."/>
            <person name="Puente X.S."/>
            <person name="Lopez-Otin C."/>
            <person name="Ordonez G.R."/>
            <person name="Eichler E.E."/>
            <person name="Chen L."/>
            <person name="Cheng Z."/>
            <person name="Deakin J.E."/>
            <person name="Alsop A."/>
            <person name="Thompson K."/>
            <person name="Kirby P."/>
            <person name="Papenfuss A.T."/>
            <person name="Wakefield M.J."/>
            <person name="Olender T."/>
            <person name="Lancet D."/>
            <person name="Huttley G.A."/>
            <person name="Smit A.F."/>
            <person name="Pask A."/>
            <person name="Temple-Smith P."/>
            <person name="Batzer M.A."/>
            <person name="Walker J.A."/>
            <person name="Konkel M.K."/>
            <person name="Harris R.S."/>
            <person name="Whittington C.M."/>
            <person name="Wong E.S."/>
            <person name="Gemmell N.J."/>
            <person name="Buschiazzo E."/>
            <person name="Vargas Jentzsch I.M."/>
            <person name="Merkel A."/>
            <person name="Schmitz J."/>
            <person name="Zemann A."/>
            <person name="Churakov G."/>
            <person name="Kriegs J.O."/>
            <person name="Brosius J."/>
            <person name="Murchison E.P."/>
            <person name="Sachidanandam R."/>
            <person name="Smith C."/>
            <person name="Hannon G.J."/>
            <person name="Tsend-Ayush E."/>
            <person name="McMillan D."/>
            <person name="Attenborough R."/>
            <person name="Rens W."/>
            <person name="Ferguson-Smith M."/>
            <person name="Lefevre C.M."/>
            <person name="Sharp J.A."/>
            <person name="Nicholas K.R."/>
            <person name="Ray D.A."/>
            <person name="Kube M."/>
            <person name="Reinhardt R."/>
            <person name="Pringle T.H."/>
            <person name="Taylor J."/>
            <person name="Jones R.C."/>
            <person name="Nixon B."/>
            <person name="Dacheux J.L."/>
            <person name="Niwa H."/>
            <person name="Sekita Y."/>
            <person name="Huang X."/>
            <person name="Stark A."/>
            <person name="Kheradpour P."/>
            <person name="Kellis M."/>
            <person name="Flicek P."/>
            <person name="Chen Y."/>
            <person name="Webber C."/>
            <person name="Hardison R."/>
            <person name="Nelson J."/>
            <person name="Hallsworth-Pepin K."/>
            <person name="Delehaunty K."/>
            <person name="Markovic C."/>
            <person name="Minx P."/>
            <person name="Feng Y."/>
            <person name="Kremitzki C."/>
            <person name="Mitreva M."/>
            <person name="Glasscock J."/>
            <person name="Wylie T."/>
            <person name="Wohldmann P."/>
            <person name="Thiru P."/>
            <person name="Nhan M.N."/>
            <person name="Pohl C.S."/>
            <person name="Smith S.M."/>
            <person name="Hou S."/>
            <person name="Nefedov M."/>
            <person name="de Jong P.J."/>
            <person name="Renfree M.B."/>
            <person name="Mardis E.R."/>
            <person name="Wilson R.K."/>
        </authorList>
    </citation>
    <scope>NUCLEOTIDE SEQUENCE [LARGE SCALE GENOMIC DNA]</scope>
    <source>
        <strain evidence="3 4">Glennie</strain>
    </source>
</reference>
<protein>
    <recommendedName>
        <fullName evidence="2">ATF7-interacting protein protein binding domain-containing protein</fullName>
    </recommendedName>
</protein>
<reference evidence="3" key="2">
    <citation type="submission" date="2025-08" db="UniProtKB">
        <authorList>
            <consortium name="Ensembl"/>
        </authorList>
    </citation>
    <scope>IDENTIFICATION</scope>
    <source>
        <strain evidence="3">Glennie</strain>
    </source>
</reference>
<feature type="compositionally biased region" description="Polar residues" evidence="1">
    <location>
        <begin position="223"/>
        <end position="232"/>
    </location>
</feature>